<name>A0ABW6BD09_9SPHI</name>
<sequence>MIAFLHVYVSDVDEVYHRALKFGCEGLEEPVQKEGEQDKRGMFKDFAGNMWSVTTQLP</sequence>
<dbReference type="SUPFAM" id="SSF54593">
    <property type="entry name" value="Glyoxalase/Bleomycin resistance protein/Dihydroxybiphenyl dioxygenase"/>
    <property type="match status" value="1"/>
</dbReference>
<keyword evidence="3" id="KW-1185">Reference proteome</keyword>
<comment type="caution">
    <text evidence="2">The sequence shown here is derived from an EMBL/GenBank/DDBJ whole genome shotgun (WGS) entry which is preliminary data.</text>
</comment>
<feature type="domain" description="VOC" evidence="1">
    <location>
        <begin position="1"/>
        <end position="56"/>
    </location>
</feature>
<dbReference type="InterPro" id="IPR037523">
    <property type="entry name" value="VOC_core"/>
</dbReference>
<accession>A0ABW6BD09</accession>
<dbReference type="Gene3D" id="3.30.720.110">
    <property type="match status" value="1"/>
</dbReference>
<proteinExistence type="predicted"/>
<dbReference type="EMBL" id="JBHUPB010000003">
    <property type="protein sequence ID" value="MFD2966590.1"/>
    <property type="molecule type" value="Genomic_DNA"/>
</dbReference>
<protein>
    <recommendedName>
        <fullName evidence="1">VOC domain-containing protein</fullName>
    </recommendedName>
</protein>
<dbReference type="PROSITE" id="PS51819">
    <property type="entry name" value="VOC"/>
    <property type="match status" value="1"/>
</dbReference>
<evidence type="ECO:0000313" key="2">
    <source>
        <dbReference type="EMBL" id="MFD2966590.1"/>
    </source>
</evidence>
<dbReference type="Proteomes" id="UP001597525">
    <property type="component" value="Unassembled WGS sequence"/>
</dbReference>
<evidence type="ECO:0000313" key="3">
    <source>
        <dbReference type="Proteomes" id="UP001597525"/>
    </source>
</evidence>
<organism evidence="2 3">
    <name type="scientific">Sphingobacterium bambusae</name>
    <dbReference type="NCBI Taxonomy" id="662858"/>
    <lineage>
        <taxon>Bacteria</taxon>
        <taxon>Pseudomonadati</taxon>
        <taxon>Bacteroidota</taxon>
        <taxon>Sphingobacteriia</taxon>
        <taxon>Sphingobacteriales</taxon>
        <taxon>Sphingobacteriaceae</taxon>
        <taxon>Sphingobacterium</taxon>
    </lineage>
</organism>
<reference evidence="3" key="1">
    <citation type="journal article" date="2019" name="Int. J. Syst. Evol. Microbiol.">
        <title>The Global Catalogue of Microorganisms (GCM) 10K type strain sequencing project: providing services to taxonomists for standard genome sequencing and annotation.</title>
        <authorList>
            <consortium name="The Broad Institute Genomics Platform"/>
            <consortium name="The Broad Institute Genome Sequencing Center for Infectious Disease"/>
            <person name="Wu L."/>
            <person name="Ma J."/>
        </authorList>
    </citation>
    <scope>NUCLEOTIDE SEQUENCE [LARGE SCALE GENOMIC DNA]</scope>
    <source>
        <strain evidence="3">KCTC 22814</strain>
    </source>
</reference>
<evidence type="ECO:0000259" key="1">
    <source>
        <dbReference type="PROSITE" id="PS51819"/>
    </source>
</evidence>
<dbReference type="RefSeq" id="WP_320184372.1">
    <property type="nucleotide sequence ID" value="NZ_CP138332.1"/>
</dbReference>
<gene>
    <name evidence="2" type="ORF">ACFS7Y_04285</name>
</gene>
<dbReference type="InterPro" id="IPR029068">
    <property type="entry name" value="Glyas_Bleomycin-R_OHBP_Dase"/>
</dbReference>